<dbReference type="Pfam" id="PF10433">
    <property type="entry name" value="Beta-prop_RSE1_1st"/>
    <property type="match status" value="1"/>
</dbReference>
<evidence type="ECO:0000256" key="1">
    <source>
        <dbReference type="ARBA" id="ARBA00004123"/>
    </source>
</evidence>
<dbReference type="PANTHER" id="PTHR10644">
    <property type="entry name" value="DNA REPAIR/RNA PROCESSING CPSF FAMILY"/>
    <property type="match status" value="1"/>
</dbReference>
<dbReference type="FunFam" id="1.10.150.910:FF:000003">
    <property type="entry name" value="DNA damage-binding protein 1a"/>
    <property type="match status" value="1"/>
</dbReference>
<evidence type="ECO:0000259" key="4">
    <source>
        <dbReference type="Pfam" id="PF03178"/>
    </source>
</evidence>
<dbReference type="Gene3D" id="1.10.150.910">
    <property type="match status" value="1"/>
</dbReference>
<sequence length="1132" mass="124733">MAYHYVVTAQKPTAVTACITGNFTSPTDLNLLVAKVSRLEMYLVTPEGLRPMKEVGLYGRVAKMKLFRPPYEKQDLVFILTARYNAMILEWRTGANGELEVVTRAHGNVADRIGKPSENGILAVIDPQARVIGLRLYDGLFKIIPLDKDSTELKAASLRLDELNVYDLEFLHGCSNPTLILIHQDLNGRHIKTHEINLRDKEFIKIPWKQDNVETEASVLIPVPSPLGGAIVIGQESIVYHDGQSYVAVAPPQIKLTPIHCYCRVDGRGLRYLMGDIAGRLFMLLLELQEKMDGTQTVKDLKVEFLGDIPIPECMTYLDNGVVFIGSRLGDSALVRLSATRDEASQYVQPMETFTSLAPILDMCVVDLERQGQNQLITCSGAFKMGSLRIIRNGIGIQEQALIDLPGIKGMWALTLAPDSNYHDTLVLAFVGQTRVLTLNGEEVEETDIRGFVSDRQTFFTGNVCHDQLIQVTDEGVRLIARGADGSWAPAASWALSGVSVVACSETRVVAAAGPRLYLVAVGERALTLIAEVCMEEEVACLDLGPGGDTALLGVGLWNDISLRVLRLPDLRPLHTERLCGEIIPRSLLICVLEGVCYLLCALGDGSMFYFTMDQDTGVLTNKKKVTLGTQPTVLRSFRSLSTTNIFACSDRPTVIFSSNHKLVFSNVNLKEVTHMCSLNAQAYPDSLALATVNTVTIGTIDEIQKLHIRTVHLGESPRRIAYQEASQTFGVVTMRVDKLDVSGGSSALAVRSSASTSAASTSGAAPASSKHAPPAADLEVHNLLVIDQHTFEVLHAHQLQASEFAMALVSCRLADDPNHYYALGTAIINPEESEPKQGRILLFHWSEGKLTPVAEKEIKGGCYTLVEFNGKLLASINSTVRLFEWTSEKELRLECSHFNNIVALYLKVKGDFILVGDLMRSLSLLQYKQMEGSFEEIARDYSPNWMTAVEILDDDTFLGAENSFNLFVCQKDSAATTDEERQQMGYMGQFHIGDMVNVMRRGALVAQLADTAAPVARPVLLATVTGAICLVVQLTQELFDFLHQLEERLTHSIKSVGKIPHSFWRSFNTDVKTEPAEGFIDGDLIESFLDLSREMQQETVQGLQIDDGEGMKRDATVEDLAKIVEDLTRIH</sequence>
<accession>A0A6J1MTN5</accession>
<gene>
    <name evidence="8" type="primary">LOC112044635</name>
</gene>
<dbReference type="InterPro" id="IPR050358">
    <property type="entry name" value="RSE1/DDB1/CFT1"/>
</dbReference>
<dbReference type="FunFam" id="2.130.10.10:FF:000081">
    <property type="entry name" value="DNA damage-binding protein 1"/>
    <property type="match status" value="1"/>
</dbReference>
<dbReference type="Gene3D" id="2.130.10.10">
    <property type="entry name" value="YVTN repeat-like/Quinoprotein amine dehydrogenase"/>
    <property type="match status" value="3"/>
</dbReference>
<feature type="domain" description="RSE1/DDB1/CPSF1 first beta-propeller" evidence="5">
    <location>
        <begin position="15"/>
        <end position="354"/>
    </location>
</feature>
<evidence type="ECO:0000259" key="6">
    <source>
        <dbReference type="Pfam" id="PF23726"/>
    </source>
</evidence>
<dbReference type="KEGG" id="bany:112044635"/>
<keyword evidence="3" id="KW-0539">Nucleus</keyword>
<feature type="domain" description="RSE1/DDB1/CPSF1 second beta-propeller" evidence="6">
    <location>
        <begin position="397"/>
        <end position="701"/>
    </location>
</feature>
<dbReference type="Pfam" id="PF23726">
    <property type="entry name" value="Beta-prop_RSE1_2nd"/>
    <property type="match status" value="1"/>
</dbReference>
<dbReference type="Pfam" id="PF03178">
    <property type="entry name" value="CPSF_A"/>
    <property type="match status" value="1"/>
</dbReference>
<dbReference type="AlphaFoldDB" id="A0A6J1MTN5"/>
<proteinExistence type="inferred from homology"/>
<dbReference type="InterPro" id="IPR015943">
    <property type="entry name" value="WD40/YVTN_repeat-like_dom_sf"/>
</dbReference>
<comment type="similarity">
    <text evidence="2">Belongs to the DDB1 family.</text>
</comment>
<keyword evidence="7" id="KW-1185">Reference proteome</keyword>
<dbReference type="InterPro" id="IPR018846">
    <property type="entry name" value="Beta-prop_RSE1/DDB1/CPSF1_1st"/>
</dbReference>
<evidence type="ECO:0000256" key="2">
    <source>
        <dbReference type="ARBA" id="ARBA00007453"/>
    </source>
</evidence>
<evidence type="ECO:0000259" key="5">
    <source>
        <dbReference type="Pfam" id="PF10433"/>
    </source>
</evidence>
<evidence type="ECO:0000313" key="7">
    <source>
        <dbReference type="Proteomes" id="UP001652582"/>
    </source>
</evidence>
<reference evidence="8" key="1">
    <citation type="submission" date="2025-08" db="UniProtKB">
        <authorList>
            <consortium name="RefSeq"/>
        </authorList>
    </citation>
    <scope>IDENTIFICATION</scope>
</reference>
<dbReference type="Proteomes" id="UP001652582">
    <property type="component" value="Chromosome 21"/>
</dbReference>
<dbReference type="InterPro" id="IPR058543">
    <property type="entry name" value="Beta-prop_RSE1/DDB1/CPSF1_2nd"/>
</dbReference>
<evidence type="ECO:0000256" key="3">
    <source>
        <dbReference type="ARBA" id="ARBA00023242"/>
    </source>
</evidence>
<dbReference type="OrthoDB" id="433457at2759"/>
<protein>
    <submittedName>
        <fullName evidence="8">DNA damage-binding protein 1</fullName>
    </submittedName>
</protein>
<dbReference type="CTD" id="41611"/>
<evidence type="ECO:0000313" key="8">
    <source>
        <dbReference type="RefSeq" id="XP_023936302.1"/>
    </source>
</evidence>
<dbReference type="FunFam" id="2.130.10.10:FF:000070">
    <property type="entry name" value="DNA damage-binding protein 1"/>
    <property type="match status" value="1"/>
</dbReference>
<feature type="domain" description="RSE1/DDB1/CPSF1 C-terminal" evidence="4">
    <location>
        <begin position="783"/>
        <end position="1091"/>
    </location>
</feature>
<name>A0A6J1MTN5_BICAN</name>
<dbReference type="RefSeq" id="XP_023936302.1">
    <property type="nucleotide sequence ID" value="XM_024080534.2"/>
</dbReference>
<comment type="subcellular location">
    <subcellularLocation>
        <location evidence="1">Nucleus</location>
    </subcellularLocation>
</comment>
<dbReference type="GO" id="GO:0005634">
    <property type="term" value="C:nucleus"/>
    <property type="evidence" value="ECO:0007669"/>
    <property type="project" value="UniProtKB-SubCell"/>
</dbReference>
<dbReference type="GO" id="GO:0003676">
    <property type="term" value="F:nucleic acid binding"/>
    <property type="evidence" value="ECO:0007669"/>
    <property type="project" value="InterPro"/>
</dbReference>
<dbReference type="InterPro" id="IPR004871">
    <property type="entry name" value="RSE1/DDB1/CPSF1_C"/>
</dbReference>
<dbReference type="GeneID" id="112044635"/>
<organism evidence="7 8">
    <name type="scientific">Bicyclus anynana</name>
    <name type="common">Squinting bush brown butterfly</name>
    <dbReference type="NCBI Taxonomy" id="110368"/>
    <lineage>
        <taxon>Eukaryota</taxon>
        <taxon>Metazoa</taxon>
        <taxon>Ecdysozoa</taxon>
        <taxon>Arthropoda</taxon>
        <taxon>Hexapoda</taxon>
        <taxon>Insecta</taxon>
        <taxon>Pterygota</taxon>
        <taxon>Neoptera</taxon>
        <taxon>Endopterygota</taxon>
        <taxon>Lepidoptera</taxon>
        <taxon>Glossata</taxon>
        <taxon>Ditrysia</taxon>
        <taxon>Papilionoidea</taxon>
        <taxon>Nymphalidae</taxon>
        <taxon>Satyrinae</taxon>
        <taxon>Satyrini</taxon>
        <taxon>Mycalesina</taxon>
        <taxon>Bicyclus</taxon>
    </lineage>
</organism>